<name>A0A1C5K001_9ACTN</name>
<sequence length="164" mass="17846">MARVLVTVGMGPWPFDRLVDAVTPLCAAHEVFVQTGTSTVTPPCPHAPFLPLDDLRERLATADVVVTHAGNTVRLVQRLGRVPVAVAREAARGEMGNDHQVAYLREEERSGRVVAVWEVADLPAVVAAHPERQRRLLAERPLPGAVDGERLAETLDALCARLVR</sequence>
<proteinExistence type="predicted"/>
<evidence type="ECO:0000313" key="2">
    <source>
        <dbReference type="Proteomes" id="UP000199360"/>
    </source>
</evidence>
<dbReference type="AlphaFoldDB" id="A0A1C5K001"/>
<evidence type="ECO:0000313" key="1">
    <source>
        <dbReference type="EMBL" id="SCG76154.1"/>
    </source>
</evidence>
<gene>
    <name evidence="1" type="ORF">GA0070213_11659</name>
</gene>
<accession>A0A1C5K001</accession>
<dbReference type="Gene3D" id="3.40.50.2000">
    <property type="entry name" value="Glycogen Phosphorylase B"/>
    <property type="match status" value="1"/>
</dbReference>
<keyword evidence="2" id="KW-1185">Reference proteome</keyword>
<dbReference type="Proteomes" id="UP000199360">
    <property type="component" value="Unassembled WGS sequence"/>
</dbReference>
<reference evidence="2" key="1">
    <citation type="submission" date="2016-06" db="EMBL/GenBank/DDBJ databases">
        <authorList>
            <person name="Varghese N."/>
            <person name="Submissions Spin"/>
        </authorList>
    </citation>
    <scope>NUCLEOTIDE SEQUENCE [LARGE SCALE GENOMIC DNA]</scope>
    <source>
        <strain evidence="2">DSM 45647</strain>
    </source>
</reference>
<dbReference type="OrthoDB" id="555447at2"/>
<protein>
    <submittedName>
        <fullName evidence="1">UDP-N-acetylglucosamine transferase subunit ALG13</fullName>
    </submittedName>
</protein>
<organism evidence="1 2">
    <name type="scientific">Micromonospora humi</name>
    <dbReference type="NCBI Taxonomy" id="745366"/>
    <lineage>
        <taxon>Bacteria</taxon>
        <taxon>Bacillati</taxon>
        <taxon>Actinomycetota</taxon>
        <taxon>Actinomycetes</taxon>
        <taxon>Micromonosporales</taxon>
        <taxon>Micromonosporaceae</taxon>
        <taxon>Micromonospora</taxon>
    </lineage>
</organism>
<dbReference type="EMBL" id="FMDM01000016">
    <property type="protein sequence ID" value="SCG76154.1"/>
    <property type="molecule type" value="Genomic_DNA"/>
</dbReference>
<dbReference type="GO" id="GO:0016740">
    <property type="term" value="F:transferase activity"/>
    <property type="evidence" value="ECO:0007669"/>
    <property type="project" value="UniProtKB-KW"/>
</dbReference>
<dbReference type="STRING" id="745366.GA0070213_11659"/>
<dbReference type="RefSeq" id="WP_091070222.1">
    <property type="nucleotide sequence ID" value="NZ_FMDM01000016.1"/>
</dbReference>
<keyword evidence="1" id="KW-0808">Transferase</keyword>